<sequence length="238" mass="26251">MKARESSSRRSSKTSGRESSSRSSSSRPSKLAPLPKPGSSKSSSRKSVKEQEVDLSQSLSRAASEKLSTKSSTGWLLPSGIDELPSAVRVHRSNVIRHDELNMKLRDILRRSEDLSKKEISSWTPGDIKSDHELQAEAEAIVGEVGKLSSSLSSASDEVWRVYDAAMSFDKVAREFTEATLHLEKLEELDRDAKEGSKGRDTIRKQAKEIGDMMRGLEELLDDAEKSLNDALTGYKGL</sequence>
<reference evidence="3" key="1">
    <citation type="submission" date="2021-01" db="EMBL/GenBank/DDBJ databases">
        <authorList>
            <person name="Corre E."/>
            <person name="Pelletier E."/>
            <person name="Niang G."/>
            <person name="Scheremetjew M."/>
            <person name="Finn R."/>
            <person name="Kale V."/>
            <person name="Holt S."/>
            <person name="Cochrane G."/>
            <person name="Meng A."/>
            <person name="Brown T."/>
            <person name="Cohen L."/>
        </authorList>
    </citation>
    <scope>NUCLEOTIDE SEQUENCE</scope>
    <source>
        <strain evidence="3">NIES-2562</strain>
    </source>
</reference>
<proteinExistence type="predicted"/>
<dbReference type="AlphaFoldDB" id="A0A7S3G7Q0"/>
<evidence type="ECO:0000313" key="3">
    <source>
        <dbReference type="EMBL" id="CAE0251044.1"/>
    </source>
</evidence>
<feature type="region of interest" description="Disordered" evidence="2">
    <location>
        <begin position="1"/>
        <end position="68"/>
    </location>
</feature>
<accession>A0A7S3G7Q0</accession>
<protein>
    <submittedName>
        <fullName evidence="3">Uncharacterized protein</fullName>
    </submittedName>
</protein>
<organism evidence="3">
    <name type="scientific">Palpitomonas bilix</name>
    <dbReference type="NCBI Taxonomy" id="652834"/>
    <lineage>
        <taxon>Eukaryota</taxon>
        <taxon>Eukaryota incertae sedis</taxon>
    </lineage>
</organism>
<gene>
    <name evidence="3" type="ORF">PBIL07802_LOCUS13251</name>
</gene>
<name>A0A7S3G7Q0_9EUKA</name>
<evidence type="ECO:0000256" key="1">
    <source>
        <dbReference type="SAM" id="Coils"/>
    </source>
</evidence>
<evidence type="ECO:0000256" key="2">
    <source>
        <dbReference type="SAM" id="MobiDB-lite"/>
    </source>
</evidence>
<dbReference type="EMBL" id="HBIB01020482">
    <property type="protein sequence ID" value="CAE0251044.1"/>
    <property type="molecule type" value="Transcribed_RNA"/>
</dbReference>
<feature type="compositionally biased region" description="Low complexity" evidence="2">
    <location>
        <begin position="21"/>
        <end position="42"/>
    </location>
</feature>
<keyword evidence="1" id="KW-0175">Coiled coil</keyword>
<feature type="coiled-coil region" evidence="1">
    <location>
        <begin position="207"/>
        <end position="234"/>
    </location>
</feature>